<dbReference type="KEGG" id="mbur:EQU24_08740"/>
<dbReference type="PANTHER" id="PTHR10192:SF5">
    <property type="entry name" value="GEPHYRIN"/>
    <property type="match status" value="1"/>
</dbReference>
<dbReference type="Pfam" id="PF03454">
    <property type="entry name" value="MoeA_C"/>
    <property type="match status" value="1"/>
</dbReference>
<name>A0A4P9UMD2_METBY</name>
<dbReference type="GO" id="GO:0005829">
    <property type="term" value="C:cytosol"/>
    <property type="evidence" value="ECO:0007669"/>
    <property type="project" value="TreeGrafter"/>
</dbReference>
<dbReference type="InterPro" id="IPR001453">
    <property type="entry name" value="MoaB/Mog_dom"/>
</dbReference>
<keyword evidence="6 11" id="KW-0808">Transferase</keyword>
<dbReference type="InterPro" id="IPR005110">
    <property type="entry name" value="MoeA_linker/N"/>
</dbReference>
<keyword evidence="14" id="KW-1185">Reference proteome</keyword>
<dbReference type="PROSITE" id="PS01079">
    <property type="entry name" value="MOCF_BIOSYNTHESIS_2"/>
    <property type="match status" value="1"/>
</dbReference>
<dbReference type="GO" id="GO:0006777">
    <property type="term" value="P:Mo-molybdopterin cofactor biosynthetic process"/>
    <property type="evidence" value="ECO:0007669"/>
    <property type="project" value="UniProtKB-UniRule"/>
</dbReference>
<dbReference type="OrthoDB" id="9804758at2"/>
<keyword evidence="8 11" id="KW-0460">Magnesium</keyword>
<keyword evidence="7 11" id="KW-0479">Metal-binding</keyword>
<evidence type="ECO:0000256" key="11">
    <source>
        <dbReference type="RuleBase" id="RU365090"/>
    </source>
</evidence>
<dbReference type="NCBIfam" id="NF045515">
    <property type="entry name" value="Glp_gephyrin"/>
    <property type="match status" value="1"/>
</dbReference>
<evidence type="ECO:0000256" key="5">
    <source>
        <dbReference type="ARBA" id="ARBA00022505"/>
    </source>
</evidence>
<dbReference type="AlphaFoldDB" id="A0A4P9UMD2"/>
<dbReference type="EMBL" id="CP035467">
    <property type="protein sequence ID" value="QCW82317.1"/>
    <property type="molecule type" value="Genomic_DNA"/>
</dbReference>
<dbReference type="SUPFAM" id="SSF63867">
    <property type="entry name" value="MoeA C-terminal domain-like"/>
    <property type="match status" value="1"/>
</dbReference>
<comment type="function">
    <text evidence="2 11">Catalyzes the insertion of molybdate into adenylated molybdopterin with the concomitant release of AMP.</text>
</comment>
<dbReference type="Pfam" id="PF03453">
    <property type="entry name" value="MoeA_N"/>
    <property type="match status" value="1"/>
</dbReference>
<dbReference type="Gene3D" id="2.40.340.10">
    <property type="entry name" value="MoeA, C-terminal, domain IV"/>
    <property type="match status" value="1"/>
</dbReference>
<dbReference type="Proteomes" id="UP000305881">
    <property type="component" value="Chromosome"/>
</dbReference>
<evidence type="ECO:0000256" key="10">
    <source>
        <dbReference type="ARBA" id="ARBA00047317"/>
    </source>
</evidence>
<evidence type="ECO:0000256" key="3">
    <source>
        <dbReference type="ARBA" id="ARBA00005046"/>
    </source>
</evidence>
<dbReference type="Gene3D" id="2.170.190.11">
    <property type="entry name" value="Molybdopterin biosynthesis moea protein, domain 3"/>
    <property type="match status" value="1"/>
</dbReference>
<evidence type="ECO:0000256" key="1">
    <source>
        <dbReference type="ARBA" id="ARBA00001946"/>
    </source>
</evidence>
<comment type="cofactor">
    <cofactor evidence="1 11">
        <name>Mg(2+)</name>
        <dbReference type="ChEBI" id="CHEBI:18420"/>
    </cofactor>
</comment>
<evidence type="ECO:0000259" key="12">
    <source>
        <dbReference type="SMART" id="SM00852"/>
    </source>
</evidence>
<reference evidence="14" key="1">
    <citation type="journal article" date="2019" name="J. Bacteriol.">
        <title>A Mutagenic Screen Identifies a TonB-Dependent Receptor Required for the Lanthanide Metal Switch in the Type I Methanotroph 'Methylotuvimicrobium buryatense' 5GB1C.</title>
        <authorList>
            <person name="Groom J.D."/>
            <person name="Ford S.M."/>
            <person name="Pesesky M.W."/>
            <person name="Lidstrom M.E."/>
        </authorList>
    </citation>
    <scope>NUCLEOTIDE SEQUENCE [LARGE SCALE GENOMIC DNA]</scope>
    <source>
        <strain evidence="14">5GB1C</strain>
    </source>
</reference>
<dbReference type="UniPathway" id="UPA00344"/>
<sequence>MIHTQPSCTDIFESGLMPCEEALSRILNNLPAIEGYQRLPIEKARGRVLHETVVSASNVPPHTNSAVDGYALHSSDLPDQGIARLAVKGIALAGEPFRGSIEKGTCLRIMTGAAMPEALDTVIMQEHAEIKDGFITIDSRHKAGQNVRRAGEDIKQGETVLASGKLLTPPDIGLLASLGICEINVKRKLTVAIASTGNEIVAPHQIPTEAGIFDSNRYSLFAALDRSDIEIIDLGIIEDDAEVLLQRFNEAGRHADVIISTGGVSVGEADFTKTALKNSGQVDFWKVAIKPGRPLAFGRIDNAAFFGLPGNPVAVLVTFYFFVLPALEKMLGIVDKPIAPTLTARTTENLRKKPGRTEIQRGIVSRDENGDWIVKTTGKQGSGILMSMSKANAFIILNHQDTSKSAGDWVTVMPFCGMF</sequence>
<evidence type="ECO:0000256" key="4">
    <source>
        <dbReference type="ARBA" id="ARBA00010763"/>
    </source>
</evidence>
<dbReference type="CDD" id="cd00887">
    <property type="entry name" value="MoeA"/>
    <property type="match status" value="1"/>
</dbReference>
<evidence type="ECO:0000313" key="14">
    <source>
        <dbReference type="Proteomes" id="UP000305881"/>
    </source>
</evidence>
<dbReference type="STRING" id="675511.GCA_000341735_01280"/>
<feature type="domain" description="MoaB/Mog" evidence="12">
    <location>
        <begin position="192"/>
        <end position="329"/>
    </location>
</feature>
<keyword evidence="9 11" id="KW-0501">Molybdenum cofactor biosynthesis</keyword>
<evidence type="ECO:0000256" key="7">
    <source>
        <dbReference type="ARBA" id="ARBA00022723"/>
    </source>
</evidence>
<evidence type="ECO:0000256" key="6">
    <source>
        <dbReference type="ARBA" id="ARBA00022679"/>
    </source>
</evidence>
<dbReference type="SUPFAM" id="SSF53218">
    <property type="entry name" value="Molybdenum cofactor biosynthesis proteins"/>
    <property type="match status" value="1"/>
</dbReference>
<comment type="pathway">
    <text evidence="3 11">Cofactor biosynthesis; molybdopterin biosynthesis.</text>
</comment>
<dbReference type="InterPro" id="IPR036425">
    <property type="entry name" value="MoaB/Mog-like_dom_sf"/>
</dbReference>
<evidence type="ECO:0000313" key="13">
    <source>
        <dbReference type="EMBL" id="QCW82317.1"/>
    </source>
</evidence>
<protein>
    <recommendedName>
        <fullName evidence="11">Molybdopterin molybdenumtransferase</fullName>
        <ecNumber evidence="11">2.10.1.1</ecNumber>
    </recommendedName>
</protein>
<dbReference type="Gene3D" id="3.90.105.10">
    <property type="entry name" value="Molybdopterin biosynthesis moea protein, domain 2"/>
    <property type="match status" value="1"/>
</dbReference>
<evidence type="ECO:0000256" key="9">
    <source>
        <dbReference type="ARBA" id="ARBA00023150"/>
    </source>
</evidence>
<evidence type="ECO:0000256" key="2">
    <source>
        <dbReference type="ARBA" id="ARBA00002901"/>
    </source>
</evidence>
<comment type="catalytic activity">
    <reaction evidence="10">
        <text>adenylyl-molybdopterin + molybdate = Mo-molybdopterin + AMP + H(+)</text>
        <dbReference type="Rhea" id="RHEA:35047"/>
        <dbReference type="ChEBI" id="CHEBI:15378"/>
        <dbReference type="ChEBI" id="CHEBI:36264"/>
        <dbReference type="ChEBI" id="CHEBI:62727"/>
        <dbReference type="ChEBI" id="CHEBI:71302"/>
        <dbReference type="ChEBI" id="CHEBI:456215"/>
        <dbReference type="EC" id="2.10.1.1"/>
    </reaction>
</comment>
<dbReference type="SUPFAM" id="SSF63882">
    <property type="entry name" value="MoeA N-terminal region -like"/>
    <property type="match status" value="1"/>
</dbReference>
<evidence type="ECO:0000256" key="8">
    <source>
        <dbReference type="ARBA" id="ARBA00022842"/>
    </source>
</evidence>
<gene>
    <name evidence="13" type="ORF">EQU24_08740</name>
</gene>
<dbReference type="EC" id="2.10.1.1" evidence="11"/>
<comment type="similarity">
    <text evidence="4 11">Belongs to the MoeA family.</text>
</comment>
<keyword evidence="5 11" id="KW-0500">Molybdenum</keyword>
<dbReference type="InterPro" id="IPR008284">
    <property type="entry name" value="MoCF_biosynth_CS"/>
</dbReference>
<organism evidence="13 14">
    <name type="scientific">Methylotuvimicrobium buryatense</name>
    <name type="common">Methylomicrobium buryatense</name>
    <dbReference type="NCBI Taxonomy" id="95641"/>
    <lineage>
        <taxon>Bacteria</taxon>
        <taxon>Pseudomonadati</taxon>
        <taxon>Pseudomonadota</taxon>
        <taxon>Gammaproteobacteria</taxon>
        <taxon>Methylococcales</taxon>
        <taxon>Methylococcaceae</taxon>
        <taxon>Methylotuvimicrobium</taxon>
    </lineage>
</organism>
<dbReference type="SMART" id="SM00852">
    <property type="entry name" value="MoCF_biosynth"/>
    <property type="match status" value="1"/>
</dbReference>
<proteinExistence type="inferred from homology"/>
<dbReference type="Pfam" id="PF00994">
    <property type="entry name" value="MoCF_biosynth"/>
    <property type="match status" value="1"/>
</dbReference>
<dbReference type="InterPro" id="IPR038987">
    <property type="entry name" value="MoeA-like"/>
</dbReference>
<dbReference type="InterPro" id="IPR036135">
    <property type="entry name" value="MoeA_linker/N_sf"/>
</dbReference>
<dbReference type="InterPro" id="IPR005111">
    <property type="entry name" value="MoeA_C_domain_IV"/>
</dbReference>
<dbReference type="InterPro" id="IPR036688">
    <property type="entry name" value="MoeA_C_domain_IV_sf"/>
</dbReference>
<dbReference type="GO" id="GO:0046872">
    <property type="term" value="F:metal ion binding"/>
    <property type="evidence" value="ECO:0007669"/>
    <property type="project" value="UniProtKB-UniRule"/>
</dbReference>
<dbReference type="NCBIfam" id="TIGR00177">
    <property type="entry name" value="molyb_syn"/>
    <property type="match status" value="1"/>
</dbReference>
<dbReference type="RefSeq" id="WP_017839852.1">
    <property type="nucleotide sequence ID" value="NZ_CP035467.1"/>
</dbReference>
<dbReference type="PANTHER" id="PTHR10192">
    <property type="entry name" value="MOLYBDOPTERIN BIOSYNTHESIS PROTEIN"/>
    <property type="match status" value="1"/>
</dbReference>
<dbReference type="FunFam" id="3.40.980.10:FF:000004">
    <property type="entry name" value="Molybdopterin molybdenumtransferase"/>
    <property type="match status" value="1"/>
</dbReference>
<dbReference type="Gene3D" id="3.40.980.10">
    <property type="entry name" value="MoaB/Mog-like domain"/>
    <property type="match status" value="1"/>
</dbReference>
<dbReference type="GO" id="GO:0061599">
    <property type="term" value="F:molybdopterin molybdotransferase activity"/>
    <property type="evidence" value="ECO:0007669"/>
    <property type="project" value="UniProtKB-UniRule"/>
</dbReference>
<accession>A0A4P9UMD2</accession>